<reference evidence="1" key="1">
    <citation type="journal article" date="2020" name="Nature">
        <title>Giant virus diversity and host interactions through global metagenomics.</title>
        <authorList>
            <person name="Schulz F."/>
            <person name="Roux S."/>
            <person name="Paez-Espino D."/>
            <person name="Jungbluth S."/>
            <person name="Walsh D.A."/>
            <person name="Denef V.J."/>
            <person name="McMahon K.D."/>
            <person name="Konstantinidis K.T."/>
            <person name="Eloe-Fadrosh E.A."/>
            <person name="Kyrpides N.C."/>
            <person name="Woyke T."/>
        </authorList>
    </citation>
    <scope>NUCLEOTIDE SEQUENCE</scope>
    <source>
        <strain evidence="1">GVMAG-S-1017745-26</strain>
    </source>
</reference>
<dbReference type="Pfam" id="PF08795">
    <property type="entry name" value="DUF1796"/>
    <property type="match status" value="2"/>
</dbReference>
<dbReference type="EMBL" id="MN740583">
    <property type="protein sequence ID" value="QHU35109.1"/>
    <property type="molecule type" value="Genomic_DNA"/>
</dbReference>
<protein>
    <submittedName>
        <fullName evidence="1">Uncharacterized protein</fullName>
    </submittedName>
</protein>
<dbReference type="InterPro" id="IPR014903">
    <property type="entry name" value="DUF1796"/>
</dbReference>
<sequence length="535" mass="63566">MNIVLSSNNWCNGNYNSLHSVKKFNEKLDVWKPNWYTQRHHRVNAYFYIRYDSINLDIINTEDPILILGNCLQILCKKSKIYNDKPSWKTHKEHIYWDKNKWVINKCGEGIIYYNNSNNNLPPNKGWLSDKYSETINLYAESSELRQTIPDDIELTKIIEWINSGNTKLYNSFIFGSNFDEIITFLKEMFNVNSIYHVLPYHYIDYNLYYNCIIENNFNGLRIINDNLDNMEFIYYNNKYYQHNLSINLQNVTEDDFTKEAQIVPKQYGKRYNLVINKYNIPINKSNPPEESEIIQFGIKNKDLSPRPYKIFKDRSHTKVISIGGWCGPAECLRVMGIRNESLPFDYMHSSVRGINYILRGYIKYLSCPSMSVYPHHGIHSEGGVDDFTRRTERFLNYIRNEEKPILFIRAVINTNPYREIKELHEMMALLKSKYNRENDKILVILHDQYIGTLEIKKEGSIMITSAEGLIGWKVQNRLEYLCNYCKLLEYALDDNSWKNDEIYIKNYDYKTIDMQEINRNNISWKNNNSEYGDI</sequence>
<evidence type="ECO:0000313" key="1">
    <source>
        <dbReference type="EMBL" id="QHU35109.1"/>
    </source>
</evidence>
<proteinExistence type="predicted"/>
<accession>A0A6C0LWH1</accession>
<dbReference type="AlphaFoldDB" id="A0A6C0LWH1"/>
<organism evidence="1">
    <name type="scientific">viral metagenome</name>
    <dbReference type="NCBI Taxonomy" id="1070528"/>
    <lineage>
        <taxon>unclassified sequences</taxon>
        <taxon>metagenomes</taxon>
        <taxon>organismal metagenomes</taxon>
    </lineage>
</organism>
<name>A0A6C0LWH1_9ZZZZ</name>